<feature type="transmembrane region" description="Helical" evidence="7">
    <location>
        <begin position="179"/>
        <end position="199"/>
    </location>
</feature>
<feature type="transmembrane region" description="Helical" evidence="7">
    <location>
        <begin position="55"/>
        <end position="78"/>
    </location>
</feature>
<feature type="domain" description="Major facilitator superfamily (MFS) profile" evidence="8">
    <location>
        <begin position="24"/>
        <end position="472"/>
    </location>
</feature>
<dbReference type="Proteomes" id="UP001596298">
    <property type="component" value="Unassembled WGS sequence"/>
</dbReference>
<feature type="transmembrane region" description="Helical" evidence="7">
    <location>
        <begin position="453"/>
        <end position="473"/>
    </location>
</feature>
<dbReference type="SUPFAM" id="SSF103473">
    <property type="entry name" value="MFS general substrate transporter"/>
    <property type="match status" value="1"/>
</dbReference>
<feature type="transmembrane region" description="Helical" evidence="7">
    <location>
        <begin position="211"/>
        <end position="232"/>
    </location>
</feature>
<dbReference type="EMBL" id="JBHSWH010000001">
    <property type="protein sequence ID" value="MFC6704544.1"/>
    <property type="molecule type" value="Genomic_DNA"/>
</dbReference>
<dbReference type="PROSITE" id="PS50850">
    <property type="entry name" value="MFS"/>
    <property type="match status" value="1"/>
</dbReference>
<organism evidence="9 10">
    <name type="scientific">Flexivirga alba</name>
    <dbReference type="NCBI Taxonomy" id="702742"/>
    <lineage>
        <taxon>Bacteria</taxon>
        <taxon>Bacillati</taxon>
        <taxon>Actinomycetota</taxon>
        <taxon>Actinomycetes</taxon>
        <taxon>Micrococcales</taxon>
        <taxon>Dermacoccaceae</taxon>
        <taxon>Flexivirga</taxon>
    </lineage>
</organism>
<evidence type="ECO:0000256" key="6">
    <source>
        <dbReference type="ARBA" id="ARBA00023136"/>
    </source>
</evidence>
<dbReference type="PANTHER" id="PTHR42718:SF46">
    <property type="entry name" value="BLR6921 PROTEIN"/>
    <property type="match status" value="1"/>
</dbReference>
<gene>
    <name evidence="9" type="ORF">ACFQDH_04495</name>
</gene>
<sequence length="480" mass="49191">MTTTTTARAGSGAAETTPRNTRMILVVILLSYFMILLDNSIIFTGLPQIRASFGFSASGLAWVSDAYTLVFGGLLLLGARAGDLLGRRRVFIVGLAIFSLASLLVGVAPTGWFAVAARAIQGIGAAIVAPSSLSLLTASFPAGRERVKAIGLYGATAGIGASLGLVIGGALAAEISWRVGFFINVPIGVAMMVLAPRFLPETPRQPGRFDVTGALTATLGVGALVFGIIHAAGSGWGAPTTVGSVVIGAVLMAALVAGERRAQQPIMPLRLFASHERVVGYLTRMLYMAAMMGFFFFTSQYMQGVLGFTALAAGFGFLPMTVVNFVVAMAVPRVTQRLGQNVPLAAGVGLAAVGMLWLAQVGTGSSYWTAVAAPMLLIGIGQGLVFAPVTSLGLAGVQSSDAGAASGLINSFHQVGSAVGLGVLVTVSAHAGAGRDTASAVLTAQVHVALEVAAAILALALLVVLTLFITKLIRLRRTNH</sequence>
<feature type="transmembrane region" description="Helical" evidence="7">
    <location>
        <begin position="23"/>
        <end position="43"/>
    </location>
</feature>
<feature type="transmembrane region" description="Helical" evidence="7">
    <location>
        <begin position="305"/>
        <end position="330"/>
    </location>
</feature>
<dbReference type="InterPro" id="IPR011701">
    <property type="entry name" value="MFS"/>
</dbReference>
<reference evidence="10" key="1">
    <citation type="journal article" date="2019" name="Int. J. Syst. Evol. Microbiol.">
        <title>The Global Catalogue of Microorganisms (GCM) 10K type strain sequencing project: providing services to taxonomists for standard genome sequencing and annotation.</title>
        <authorList>
            <consortium name="The Broad Institute Genomics Platform"/>
            <consortium name="The Broad Institute Genome Sequencing Center for Infectious Disease"/>
            <person name="Wu L."/>
            <person name="Ma J."/>
        </authorList>
    </citation>
    <scope>NUCLEOTIDE SEQUENCE [LARGE SCALE GENOMIC DNA]</scope>
    <source>
        <strain evidence="10">CCUG 58127</strain>
    </source>
</reference>
<feature type="transmembrane region" description="Helical" evidence="7">
    <location>
        <begin position="150"/>
        <end position="173"/>
    </location>
</feature>
<dbReference type="Gene3D" id="1.20.1250.20">
    <property type="entry name" value="MFS general substrate transporter like domains"/>
    <property type="match status" value="1"/>
</dbReference>
<keyword evidence="4 7" id="KW-0812">Transmembrane</keyword>
<evidence type="ECO:0000256" key="5">
    <source>
        <dbReference type="ARBA" id="ARBA00022989"/>
    </source>
</evidence>
<feature type="transmembrane region" description="Helical" evidence="7">
    <location>
        <begin position="119"/>
        <end position="138"/>
    </location>
</feature>
<feature type="transmembrane region" description="Helical" evidence="7">
    <location>
        <begin position="238"/>
        <end position="257"/>
    </location>
</feature>
<dbReference type="InterPro" id="IPR020846">
    <property type="entry name" value="MFS_dom"/>
</dbReference>
<accession>A0ABW2ACC7</accession>
<evidence type="ECO:0000313" key="10">
    <source>
        <dbReference type="Proteomes" id="UP001596298"/>
    </source>
</evidence>
<comment type="subcellular location">
    <subcellularLocation>
        <location evidence="1">Cell membrane</location>
        <topology evidence="1">Multi-pass membrane protein</topology>
    </subcellularLocation>
</comment>
<feature type="transmembrane region" description="Helical" evidence="7">
    <location>
        <begin position="342"/>
        <end position="359"/>
    </location>
</feature>
<evidence type="ECO:0000256" key="1">
    <source>
        <dbReference type="ARBA" id="ARBA00004651"/>
    </source>
</evidence>
<keyword evidence="5 7" id="KW-1133">Transmembrane helix</keyword>
<keyword evidence="3" id="KW-1003">Cell membrane</keyword>
<feature type="transmembrane region" description="Helical" evidence="7">
    <location>
        <begin position="371"/>
        <end position="394"/>
    </location>
</feature>
<feature type="transmembrane region" description="Helical" evidence="7">
    <location>
        <begin position="415"/>
        <end position="433"/>
    </location>
</feature>
<dbReference type="InterPro" id="IPR036259">
    <property type="entry name" value="MFS_trans_sf"/>
</dbReference>
<evidence type="ECO:0000259" key="8">
    <source>
        <dbReference type="PROSITE" id="PS50850"/>
    </source>
</evidence>
<dbReference type="Pfam" id="PF07690">
    <property type="entry name" value="MFS_1"/>
    <property type="match status" value="1"/>
</dbReference>
<evidence type="ECO:0000313" key="9">
    <source>
        <dbReference type="EMBL" id="MFC6704544.1"/>
    </source>
</evidence>
<keyword evidence="10" id="KW-1185">Reference proteome</keyword>
<dbReference type="Gene3D" id="1.20.1720.10">
    <property type="entry name" value="Multidrug resistance protein D"/>
    <property type="match status" value="1"/>
</dbReference>
<keyword evidence="6 7" id="KW-0472">Membrane</keyword>
<keyword evidence="2" id="KW-0813">Transport</keyword>
<dbReference type="RefSeq" id="WP_382398874.1">
    <property type="nucleotide sequence ID" value="NZ_JBHSWH010000001.1"/>
</dbReference>
<feature type="transmembrane region" description="Helical" evidence="7">
    <location>
        <begin position="90"/>
        <end position="113"/>
    </location>
</feature>
<protein>
    <submittedName>
        <fullName evidence="9">MFS transporter</fullName>
    </submittedName>
</protein>
<evidence type="ECO:0000256" key="2">
    <source>
        <dbReference type="ARBA" id="ARBA00022448"/>
    </source>
</evidence>
<evidence type="ECO:0000256" key="4">
    <source>
        <dbReference type="ARBA" id="ARBA00022692"/>
    </source>
</evidence>
<evidence type="ECO:0000256" key="7">
    <source>
        <dbReference type="SAM" id="Phobius"/>
    </source>
</evidence>
<evidence type="ECO:0000256" key="3">
    <source>
        <dbReference type="ARBA" id="ARBA00022475"/>
    </source>
</evidence>
<proteinExistence type="predicted"/>
<feature type="transmembrane region" description="Helical" evidence="7">
    <location>
        <begin position="278"/>
        <end position="299"/>
    </location>
</feature>
<comment type="caution">
    <text evidence="9">The sequence shown here is derived from an EMBL/GenBank/DDBJ whole genome shotgun (WGS) entry which is preliminary data.</text>
</comment>
<dbReference type="CDD" id="cd17321">
    <property type="entry name" value="MFS_MMR_MDR_like"/>
    <property type="match status" value="1"/>
</dbReference>
<name>A0ABW2ACC7_9MICO</name>
<dbReference type="PANTHER" id="PTHR42718">
    <property type="entry name" value="MAJOR FACILITATOR SUPERFAMILY MULTIDRUG TRANSPORTER MFSC"/>
    <property type="match status" value="1"/>
</dbReference>